<dbReference type="AlphaFoldDB" id="A0A5K7ZAZ2"/>
<proteinExistence type="predicted"/>
<reference evidence="1 2" key="1">
    <citation type="submission" date="2019-11" db="EMBL/GenBank/DDBJ databases">
        <title>Comparative genomics of hydrocarbon-degrading Desulfosarcina strains.</title>
        <authorList>
            <person name="Watanabe M."/>
            <person name="Kojima H."/>
            <person name="Fukui M."/>
        </authorList>
    </citation>
    <scope>NUCLEOTIDE SEQUENCE [LARGE SCALE GENOMIC DNA]</scope>
    <source>
        <strain evidence="1 2">PP31</strain>
    </source>
</reference>
<evidence type="ECO:0000313" key="1">
    <source>
        <dbReference type="EMBL" id="BBO77905.1"/>
    </source>
</evidence>
<dbReference type="Proteomes" id="UP000427769">
    <property type="component" value="Chromosome"/>
</dbReference>
<dbReference type="KEGG" id="dwd:DSCW_53220"/>
<sequence length="76" mass="8767">MTKEAGTSLDEKVREQEIQIDRISTTLEVLLERREKEKADFCRTISADIKKKCVSFSGKDDNRAAEFYCTNLSDFN</sequence>
<evidence type="ECO:0000313" key="2">
    <source>
        <dbReference type="Proteomes" id="UP000427769"/>
    </source>
</evidence>
<name>A0A5K7ZAZ2_9BACT</name>
<dbReference type="RefSeq" id="WP_155306591.1">
    <property type="nucleotide sequence ID" value="NZ_AP021875.1"/>
</dbReference>
<keyword evidence="2" id="KW-1185">Reference proteome</keyword>
<gene>
    <name evidence="1" type="ORF">DSCW_53220</name>
</gene>
<accession>A0A5K7ZAZ2</accession>
<protein>
    <submittedName>
        <fullName evidence="1">Uncharacterized protein</fullName>
    </submittedName>
</protein>
<dbReference type="EMBL" id="AP021875">
    <property type="protein sequence ID" value="BBO77905.1"/>
    <property type="molecule type" value="Genomic_DNA"/>
</dbReference>
<organism evidence="1 2">
    <name type="scientific">Desulfosarcina widdelii</name>
    <dbReference type="NCBI Taxonomy" id="947919"/>
    <lineage>
        <taxon>Bacteria</taxon>
        <taxon>Pseudomonadati</taxon>
        <taxon>Thermodesulfobacteriota</taxon>
        <taxon>Desulfobacteria</taxon>
        <taxon>Desulfobacterales</taxon>
        <taxon>Desulfosarcinaceae</taxon>
        <taxon>Desulfosarcina</taxon>
    </lineage>
</organism>